<proteinExistence type="predicted"/>
<keyword evidence="1" id="KW-1133">Transmembrane helix</keyword>
<name>A0A2H3CDW0_9AGAR</name>
<keyword evidence="1" id="KW-0812">Transmembrane</keyword>
<protein>
    <submittedName>
        <fullName evidence="2">Uncharacterized protein</fullName>
    </submittedName>
</protein>
<keyword evidence="3" id="KW-1185">Reference proteome</keyword>
<gene>
    <name evidence="2" type="ORF">ARMSODRAFT_230986</name>
</gene>
<evidence type="ECO:0000313" key="3">
    <source>
        <dbReference type="Proteomes" id="UP000218334"/>
    </source>
</evidence>
<dbReference type="Proteomes" id="UP000218334">
    <property type="component" value="Unassembled WGS sequence"/>
</dbReference>
<reference evidence="3" key="1">
    <citation type="journal article" date="2017" name="Nat. Ecol. Evol.">
        <title>Genome expansion and lineage-specific genetic innovations in the forest pathogenic fungi Armillaria.</title>
        <authorList>
            <person name="Sipos G."/>
            <person name="Prasanna A.N."/>
            <person name="Walter M.C."/>
            <person name="O'Connor E."/>
            <person name="Balint B."/>
            <person name="Krizsan K."/>
            <person name="Kiss B."/>
            <person name="Hess J."/>
            <person name="Varga T."/>
            <person name="Slot J."/>
            <person name="Riley R."/>
            <person name="Boka B."/>
            <person name="Rigling D."/>
            <person name="Barry K."/>
            <person name="Lee J."/>
            <person name="Mihaltcheva S."/>
            <person name="LaButti K."/>
            <person name="Lipzen A."/>
            <person name="Waldron R."/>
            <person name="Moloney N.M."/>
            <person name="Sperisen C."/>
            <person name="Kredics L."/>
            <person name="Vagvoelgyi C."/>
            <person name="Patrignani A."/>
            <person name="Fitzpatrick D."/>
            <person name="Nagy I."/>
            <person name="Doyle S."/>
            <person name="Anderson J.B."/>
            <person name="Grigoriev I.V."/>
            <person name="Gueldener U."/>
            <person name="Muensterkoetter M."/>
            <person name="Nagy L.G."/>
        </authorList>
    </citation>
    <scope>NUCLEOTIDE SEQUENCE [LARGE SCALE GENOMIC DNA]</scope>
    <source>
        <strain evidence="3">28-4</strain>
    </source>
</reference>
<keyword evidence="1" id="KW-0472">Membrane</keyword>
<accession>A0A2H3CDW0</accession>
<dbReference type="EMBL" id="KZ293416">
    <property type="protein sequence ID" value="PBK76548.1"/>
    <property type="molecule type" value="Genomic_DNA"/>
</dbReference>
<evidence type="ECO:0000256" key="1">
    <source>
        <dbReference type="SAM" id="Phobius"/>
    </source>
</evidence>
<organism evidence="2 3">
    <name type="scientific">Armillaria solidipes</name>
    <dbReference type="NCBI Taxonomy" id="1076256"/>
    <lineage>
        <taxon>Eukaryota</taxon>
        <taxon>Fungi</taxon>
        <taxon>Dikarya</taxon>
        <taxon>Basidiomycota</taxon>
        <taxon>Agaricomycotina</taxon>
        <taxon>Agaricomycetes</taxon>
        <taxon>Agaricomycetidae</taxon>
        <taxon>Agaricales</taxon>
        <taxon>Marasmiineae</taxon>
        <taxon>Physalacriaceae</taxon>
        <taxon>Armillaria</taxon>
    </lineage>
</organism>
<feature type="transmembrane region" description="Helical" evidence="1">
    <location>
        <begin position="70"/>
        <end position="98"/>
    </location>
</feature>
<dbReference type="AlphaFoldDB" id="A0A2H3CDW0"/>
<sequence>MQLYHIAITTLFSLWSQRMRGLKDRITLVIRPLASRQQRARQSSCLWNPPTSSHPERFKRNSSVFFPSSLYLLIVIGMSVECSIYVLNVSLSIVYDIWLSEMPSSMRQSFVNYDGMPTD</sequence>
<evidence type="ECO:0000313" key="2">
    <source>
        <dbReference type="EMBL" id="PBK76548.1"/>
    </source>
</evidence>